<keyword evidence="3 10" id="KW-0812">Transmembrane</keyword>
<evidence type="ECO:0000313" key="13">
    <source>
        <dbReference type="Proteomes" id="UP000005018"/>
    </source>
</evidence>
<keyword evidence="4" id="KW-0256">Endoplasmic reticulum</keyword>
<comment type="similarity">
    <text evidence="9">Belongs to the SEC20 family.</text>
</comment>
<evidence type="ECO:0000256" key="2">
    <source>
        <dbReference type="ARBA" id="ARBA00022448"/>
    </source>
</evidence>
<sequence>MTAKKIRFEENSLRPFIRGLRHQHSTRQQRTMDISTKLDHLQKNIYSDFESLLSTLNAPDDDNSATTIRTHINQSLLEFRDFLRIMKSTSKEDSTYRIYDLKYKSLKQKFRKVQLYLNEEQQVKIQDYRLVHFNLLPETNTETGDEFNGDTLQSARDQLFSNRSSKKTAEASIAQQINEQNTKITSSLQKSRDLLSTTILQSELNIDAIDQQTKDLAKLNERFIQFGDLLNKSRGIIKFIEKQDKSDRQRIYLSMGFFILCCCWVLYRRVLRRPLRILFWSLFKIFNIFNWIVGTGSRVKTAEERVDEFSLLASTTAVALSTALGDFSDDSLTETLEDIILTVTTSVRFADEL</sequence>
<dbReference type="InterPro" id="IPR056173">
    <property type="entry name" value="Sec20_C"/>
</dbReference>
<evidence type="ECO:0000256" key="9">
    <source>
        <dbReference type="ARBA" id="ARBA00037934"/>
    </source>
</evidence>
<dbReference type="GO" id="GO:0031201">
    <property type="term" value="C:SNARE complex"/>
    <property type="evidence" value="ECO:0007669"/>
    <property type="project" value="TreeGrafter"/>
</dbReference>
<dbReference type="EMBL" id="HE681724">
    <property type="protein sequence ID" value="CCG24491.1"/>
    <property type="molecule type" value="Genomic_DNA"/>
</dbReference>
<feature type="domain" description="Sec20 C-terminal" evidence="11">
    <location>
        <begin position="180"/>
        <end position="270"/>
    </location>
</feature>
<reference evidence="12 13" key="1">
    <citation type="journal article" date="2012" name="PLoS ONE">
        <title>Sequence and analysis of the genome of the pathogenic yeast Candida orthopsilosis.</title>
        <authorList>
            <person name="Riccombeni A."/>
            <person name="Vidanes G."/>
            <person name="Proux-Wera E."/>
            <person name="Wolfe K.H."/>
            <person name="Butler G."/>
        </authorList>
    </citation>
    <scope>NUCLEOTIDE SEQUENCE [LARGE SCALE GENOMIC DNA]</scope>
    <source>
        <strain evidence="12 13">Co 90-125</strain>
    </source>
</reference>
<dbReference type="OrthoDB" id="46868at2759"/>
<evidence type="ECO:0000256" key="1">
    <source>
        <dbReference type="ARBA" id="ARBA00004163"/>
    </source>
</evidence>
<keyword evidence="6 10" id="KW-1133">Transmembrane helix</keyword>
<evidence type="ECO:0000313" key="12">
    <source>
        <dbReference type="EMBL" id="CCG24491.1"/>
    </source>
</evidence>
<gene>
    <name evidence="12" type="ORF">CORT_0F02670</name>
</gene>
<dbReference type="KEGG" id="cot:CORT_0F02670"/>
<dbReference type="GO" id="GO:0005484">
    <property type="term" value="F:SNAP receptor activity"/>
    <property type="evidence" value="ECO:0007669"/>
    <property type="project" value="InterPro"/>
</dbReference>
<dbReference type="PANTHER" id="PTHR12825">
    <property type="entry name" value="BNIP1-RELATED"/>
    <property type="match status" value="1"/>
</dbReference>
<keyword evidence="2" id="KW-0813">Transport</keyword>
<keyword evidence="13" id="KW-1185">Reference proteome</keyword>
<dbReference type="GO" id="GO:0005789">
    <property type="term" value="C:endoplasmic reticulum membrane"/>
    <property type="evidence" value="ECO:0007669"/>
    <property type="project" value="UniProtKB-SubCell"/>
</dbReference>
<dbReference type="Pfam" id="PF03908">
    <property type="entry name" value="Sec20"/>
    <property type="match status" value="1"/>
</dbReference>
<dbReference type="GeneID" id="14541449"/>
<keyword evidence="5" id="KW-0931">ER-Golgi transport</keyword>
<evidence type="ECO:0000256" key="4">
    <source>
        <dbReference type="ARBA" id="ARBA00022824"/>
    </source>
</evidence>
<organism evidence="12 13">
    <name type="scientific">Candida orthopsilosis (strain 90-125)</name>
    <name type="common">Yeast</name>
    <dbReference type="NCBI Taxonomy" id="1136231"/>
    <lineage>
        <taxon>Eukaryota</taxon>
        <taxon>Fungi</taxon>
        <taxon>Dikarya</taxon>
        <taxon>Ascomycota</taxon>
        <taxon>Saccharomycotina</taxon>
        <taxon>Pichiomycetes</taxon>
        <taxon>Debaryomycetaceae</taxon>
        <taxon>Candida/Lodderomyces clade</taxon>
        <taxon>Candida</taxon>
    </lineage>
</organism>
<evidence type="ECO:0000256" key="7">
    <source>
        <dbReference type="ARBA" id="ARBA00023054"/>
    </source>
</evidence>
<protein>
    <submittedName>
        <fullName evidence="12">Sec20 protein</fullName>
    </submittedName>
</protein>
<dbReference type="RefSeq" id="XP_003870620.1">
    <property type="nucleotide sequence ID" value="XM_003870571.1"/>
</dbReference>
<dbReference type="HOGENOM" id="CLU_051527_0_0_1"/>
<name>H8X8L6_CANO9</name>
<proteinExistence type="inferred from homology"/>
<dbReference type="eggNOG" id="ENOG502S7WD">
    <property type="taxonomic scope" value="Eukaryota"/>
</dbReference>
<comment type="subcellular location">
    <subcellularLocation>
        <location evidence="1">Endoplasmic reticulum membrane</location>
        <topology evidence="1">Single-pass type IV membrane protein</topology>
    </subcellularLocation>
</comment>
<feature type="transmembrane region" description="Helical" evidence="10">
    <location>
        <begin position="251"/>
        <end position="271"/>
    </location>
</feature>
<evidence type="ECO:0000256" key="6">
    <source>
        <dbReference type="ARBA" id="ARBA00022989"/>
    </source>
</evidence>
<dbReference type="Proteomes" id="UP000005018">
    <property type="component" value="Chromosome 6"/>
</dbReference>
<evidence type="ECO:0000256" key="3">
    <source>
        <dbReference type="ARBA" id="ARBA00022692"/>
    </source>
</evidence>
<dbReference type="AlphaFoldDB" id="H8X8L6"/>
<evidence type="ECO:0000256" key="8">
    <source>
        <dbReference type="ARBA" id="ARBA00023136"/>
    </source>
</evidence>
<dbReference type="PANTHER" id="PTHR12825:SF0">
    <property type="entry name" value="VESICLE TRANSPORT PROTEIN SEC20"/>
    <property type="match status" value="1"/>
</dbReference>
<keyword evidence="7" id="KW-0175">Coiled coil</keyword>
<evidence type="ECO:0000256" key="10">
    <source>
        <dbReference type="SAM" id="Phobius"/>
    </source>
</evidence>
<accession>H8X8L6</accession>
<evidence type="ECO:0000256" key="5">
    <source>
        <dbReference type="ARBA" id="ARBA00022892"/>
    </source>
</evidence>
<dbReference type="GO" id="GO:0006890">
    <property type="term" value="P:retrograde vesicle-mediated transport, Golgi to endoplasmic reticulum"/>
    <property type="evidence" value="ECO:0007669"/>
    <property type="project" value="InterPro"/>
</dbReference>
<dbReference type="InterPro" id="IPR005606">
    <property type="entry name" value="Sec20"/>
</dbReference>
<evidence type="ECO:0000259" key="11">
    <source>
        <dbReference type="Pfam" id="PF03908"/>
    </source>
</evidence>
<keyword evidence="8 10" id="KW-0472">Membrane</keyword>